<name>L8H324_ACACF</name>
<feature type="compositionally biased region" description="Acidic residues" evidence="5">
    <location>
        <begin position="559"/>
        <end position="586"/>
    </location>
</feature>
<dbReference type="PANTHER" id="PTHR13230">
    <property type="entry name" value="GENERAL TRANSCRIPTION FACTOR IIIC, POLYPEPTIDE 5"/>
    <property type="match status" value="1"/>
</dbReference>
<evidence type="ECO:0000256" key="1">
    <source>
        <dbReference type="ARBA" id="ARBA00004123"/>
    </source>
</evidence>
<dbReference type="GO" id="GO:0005634">
    <property type="term" value="C:nucleus"/>
    <property type="evidence" value="ECO:0007669"/>
    <property type="project" value="UniProtKB-SubCell"/>
</dbReference>
<dbReference type="Gene3D" id="3.30.200.160">
    <property type="entry name" value="TFIIIC, subcomplex tauA, subunit Sfc1, barrel domain"/>
    <property type="match status" value="1"/>
</dbReference>
<reference evidence="8 9" key="1">
    <citation type="journal article" date="2013" name="Genome Biol.">
        <title>Genome of Acanthamoeba castellanii highlights extensive lateral gene transfer and early evolution of tyrosine kinase signaling.</title>
        <authorList>
            <person name="Clarke M."/>
            <person name="Lohan A.J."/>
            <person name="Liu B."/>
            <person name="Lagkouvardos I."/>
            <person name="Roy S."/>
            <person name="Zafar N."/>
            <person name="Bertelli C."/>
            <person name="Schilde C."/>
            <person name="Kianianmomeni A."/>
            <person name="Burglin T.R."/>
            <person name="Frech C."/>
            <person name="Turcotte B."/>
            <person name="Kopec K.O."/>
            <person name="Synnott J.M."/>
            <person name="Choo C."/>
            <person name="Paponov I."/>
            <person name="Finkler A."/>
            <person name="Soon Heng Tan C."/>
            <person name="Hutchins A.P."/>
            <person name="Weinmeier T."/>
            <person name="Rattei T."/>
            <person name="Chu J.S."/>
            <person name="Gimenez G."/>
            <person name="Irimia M."/>
            <person name="Rigden D.J."/>
            <person name="Fitzpatrick D.A."/>
            <person name="Lorenzo-Morales J."/>
            <person name="Bateman A."/>
            <person name="Chiu C.H."/>
            <person name="Tang P."/>
            <person name="Hegemann P."/>
            <person name="Fromm H."/>
            <person name="Raoult D."/>
            <person name="Greub G."/>
            <person name="Miranda-Saavedra D."/>
            <person name="Chen N."/>
            <person name="Nash P."/>
            <person name="Ginger M.L."/>
            <person name="Horn M."/>
            <person name="Schaap P."/>
            <person name="Caler L."/>
            <person name="Loftus B."/>
        </authorList>
    </citation>
    <scope>NUCLEOTIDE SEQUENCE [LARGE SCALE GENOMIC DNA]</scope>
    <source>
        <strain evidence="8 9">Neff</strain>
    </source>
</reference>
<evidence type="ECO:0000313" key="8">
    <source>
        <dbReference type="EMBL" id="ELR19627.1"/>
    </source>
</evidence>
<organism evidence="8 9">
    <name type="scientific">Acanthamoeba castellanii (strain ATCC 30010 / Neff)</name>
    <dbReference type="NCBI Taxonomy" id="1257118"/>
    <lineage>
        <taxon>Eukaryota</taxon>
        <taxon>Amoebozoa</taxon>
        <taxon>Discosea</taxon>
        <taxon>Longamoebia</taxon>
        <taxon>Centramoebida</taxon>
        <taxon>Acanthamoebidae</taxon>
        <taxon>Acanthamoeba</taxon>
    </lineage>
</organism>
<feature type="region of interest" description="Disordered" evidence="5">
    <location>
        <begin position="518"/>
        <end position="586"/>
    </location>
</feature>
<dbReference type="GeneID" id="14920451"/>
<dbReference type="Pfam" id="PF17682">
    <property type="entry name" value="Tau95_N"/>
    <property type="match status" value="1"/>
</dbReference>
<dbReference type="RefSeq" id="XP_004341719.1">
    <property type="nucleotide sequence ID" value="XM_004341671.1"/>
</dbReference>
<keyword evidence="9" id="KW-1185">Reference proteome</keyword>
<keyword evidence="3" id="KW-0804">Transcription</keyword>
<dbReference type="InterPro" id="IPR041499">
    <property type="entry name" value="Tfc1/Sfc1_N"/>
</dbReference>
<dbReference type="InterPro" id="IPR042536">
    <property type="entry name" value="TFIIIC_tauA_Sfc1"/>
</dbReference>
<proteinExistence type="predicted"/>
<feature type="domain" description="Transcription factor IIIC subunit Tfc1/Sfc1 triple barrel" evidence="7">
    <location>
        <begin position="42"/>
        <end position="151"/>
    </location>
</feature>
<gene>
    <name evidence="8" type="ORF">ACA1_198480</name>
</gene>
<feature type="region of interest" description="Disordered" evidence="5">
    <location>
        <begin position="444"/>
        <end position="490"/>
    </location>
</feature>
<evidence type="ECO:0000256" key="4">
    <source>
        <dbReference type="ARBA" id="ARBA00023242"/>
    </source>
</evidence>
<dbReference type="Proteomes" id="UP000011083">
    <property type="component" value="Unassembled WGS sequence"/>
</dbReference>
<evidence type="ECO:0000313" key="9">
    <source>
        <dbReference type="Proteomes" id="UP000011083"/>
    </source>
</evidence>
<dbReference type="GO" id="GO:0006384">
    <property type="term" value="P:transcription initiation at RNA polymerase III promoter"/>
    <property type="evidence" value="ECO:0007669"/>
    <property type="project" value="InterPro"/>
</dbReference>
<dbReference type="STRING" id="1257118.L8H324"/>
<dbReference type="InterPro" id="IPR019136">
    <property type="entry name" value="TF_IIIC_su-5_HTH"/>
</dbReference>
<dbReference type="GO" id="GO:0000127">
    <property type="term" value="C:transcription factor TFIIIC complex"/>
    <property type="evidence" value="ECO:0007669"/>
    <property type="project" value="InterPro"/>
</dbReference>
<dbReference type="PANTHER" id="PTHR13230:SF5">
    <property type="entry name" value="GENERAL TRANSCRIPTION FACTOR 3C POLYPEPTIDE 5"/>
    <property type="match status" value="1"/>
</dbReference>
<sequence length="586" mass="65714">MELMEIESEAAHQGTPPTRAEGAQDEPAGGDSILQETPADGEHPAHVRDVQRAITTLGGLPALTKAFEEAAKLLELRFRPEDPYAHPLFGDYTLGSSLLLKTQESRPGHPRHLFHLLLLYAIIDKPSDFKAEVVAMIPAVYQFKGMADFQYVPPSEVVVKEQRGAFQLDEPMHLPPPIFSKVDMPQNYRFLPNLLFRVVEEQGPDGEVTKKFERALRRQPATSFRLPAVAFDEEVVPQGAPPDDQRKSKDLKRLEGLLRTLFEQRPVWSTVALRANVPSELASKVKRALSAVAYHFKSGPWRKMWVRYGYDPRQHTDARVYQVIDFRVPPGHTRQRHLGYTQHAPRRRKLNMQMDVSTMLEPASAPSQVERKELQLEHRFAILPSRQQTLYQLCDIDDTRIQKLVQAPDAFTTTCNRANGFYTQRTLDAIRKLMTERLTMLVNEANTKSKRGRLEEGEGEAEEEELPSPAGTPMQLPGAGAAQEAAPPAPLAVHAEKIGASMSMLERMLRAGVGGAAAREGAKGGDDDDEDEEVEPFEILDGAAAGEARPGFYSRLLMQDEEPNEYPDDEESEDEEESEEDEDPWA</sequence>
<dbReference type="GO" id="GO:0001003">
    <property type="term" value="F:RNA polymerase III type 2 promoter sequence-specific DNA binding"/>
    <property type="evidence" value="ECO:0007669"/>
    <property type="project" value="TreeGrafter"/>
</dbReference>
<accession>L8H324</accession>
<feature type="compositionally biased region" description="Low complexity" evidence="5">
    <location>
        <begin position="467"/>
        <end position="486"/>
    </location>
</feature>
<feature type="domain" description="Transcription factor IIIC subunit 5 HTH" evidence="6">
    <location>
        <begin position="174"/>
        <end position="327"/>
    </location>
</feature>
<dbReference type="EMBL" id="KB007932">
    <property type="protein sequence ID" value="ELR19627.1"/>
    <property type="molecule type" value="Genomic_DNA"/>
</dbReference>
<dbReference type="AlphaFoldDB" id="L8H324"/>
<feature type="compositionally biased region" description="Acidic residues" evidence="5">
    <location>
        <begin position="457"/>
        <end position="466"/>
    </location>
</feature>
<feature type="compositionally biased region" description="Acidic residues" evidence="5">
    <location>
        <begin position="526"/>
        <end position="538"/>
    </location>
</feature>
<evidence type="ECO:0000259" key="7">
    <source>
        <dbReference type="Pfam" id="PF17682"/>
    </source>
</evidence>
<evidence type="ECO:0000256" key="5">
    <source>
        <dbReference type="SAM" id="MobiDB-lite"/>
    </source>
</evidence>
<dbReference type="KEGG" id="acan:ACA1_198480"/>
<evidence type="ECO:0000256" key="3">
    <source>
        <dbReference type="ARBA" id="ARBA00023163"/>
    </source>
</evidence>
<evidence type="ECO:0000259" key="6">
    <source>
        <dbReference type="Pfam" id="PF09734"/>
    </source>
</evidence>
<keyword evidence="2" id="KW-0238">DNA-binding</keyword>
<feature type="region of interest" description="Disordered" evidence="5">
    <location>
        <begin position="1"/>
        <end position="44"/>
    </location>
</feature>
<dbReference type="GO" id="GO:0001002">
    <property type="term" value="F:RNA polymerase III type 1 promoter sequence-specific DNA binding"/>
    <property type="evidence" value="ECO:0007669"/>
    <property type="project" value="TreeGrafter"/>
</dbReference>
<dbReference type="Pfam" id="PF09734">
    <property type="entry name" value="Tau95"/>
    <property type="match status" value="1"/>
</dbReference>
<dbReference type="OMA" id="PPEYFVR"/>
<dbReference type="VEuPathDB" id="AmoebaDB:ACA1_198480"/>
<keyword evidence="4" id="KW-0539">Nucleus</keyword>
<dbReference type="OrthoDB" id="20578at2759"/>
<protein>
    <submittedName>
        <fullName evidence="8">Transcription factor III family protein</fullName>
    </submittedName>
</protein>
<comment type="subcellular location">
    <subcellularLocation>
        <location evidence="1">Nucleus</location>
    </subcellularLocation>
</comment>
<evidence type="ECO:0000256" key="2">
    <source>
        <dbReference type="ARBA" id="ARBA00023125"/>
    </source>
</evidence>
<dbReference type="InterPro" id="IPR040454">
    <property type="entry name" value="TF_IIIC_Tfc1/Sfc1"/>
</dbReference>